<evidence type="ECO:0000313" key="2">
    <source>
        <dbReference type="Proteomes" id="UP000224303"/>
    </source>
</evidence>
<proteinExistence type="predicted"/>
<dbReference type="EMBL" id="PCGC01000151">
    <property type="protein sequence ID" value="PHL20349.1"/>
    <property type="molecule type" value="Genomic_DNA"/>
</dbReference>
<organism evidence="1 2">
    <name type="scientific">Enterococcus faecium</name>
    <name type="common">Streptococcus faecium</name>
    <dbReference type="NCBI Taxonomy" id="1352"/>
    <lineage>
        <taxon>Bacteria</taxon>
        <taxon>Bacillati</taxon>
        <taxon>Bacillota</taxon>
        <taxon>Bacilli</taxon>
        <taxon>Lactobacillales</taxon>
        <taxon>Enterococcaceae</taxon>
        <taxon>Enterococcus</taxon>
    </lineage>
</organism>
<evidence type="ECO:0000313" key="1">
    <source>
        <dbReference type="EMBL" id="PHL20349.1"/>
    </source>
</evidence>
<dbReference type="AlphaFoldDB" id="A0A2D0C6Y7"/>
<reference evidence="1 2" key="1">
    <citation type="submission" date="2017-10" db="EMBL/GenBank/DDBJ databases">
        <title>Draft genomes of the Enterococcus faecium isolated from human feces before and after Helicobacter pylori eradication therapy.</title>
        <authorList>
            <person name="Prianichniikov N.A."/>
            <person name="Glushchenko O.E."/>
            <person name="Malakhova M.V."/>
        </authorList>
    </citation>
    <scope>NUCLEOTIDE SEQUENCE [LARGE SCALE GENOMIC DNA]</scope>
    <source>
        <strain evidence="1 2">Hp_5-7</strain>
    </source>
</reference>
<dbReference type="Proteomes" id="UP000224303">
    <property type="component" value="Unassembled WGS sequence"/>
</dbReference>
<gene>
    <name evidence="1" type="ORF">CQR37_14945</name>
</gene>
<dbReference type="RefSeq" id="WP_002321091.1">
    <property type="nucleotide sequence ID" value="NZ_CABHFI010000007.1"/>
</dbReference>
<comment type="caution">
    <text evidence="1">The sequence shown here is derived from an EMBL/GenBank/DDBJ whole genome shotgun (WGS) entry which is preliminary data.</text>
</comment>
<name>A0A2D0C6Y7_ENTFC</name>
<sequence length="82" mass="9220">MKITAAITKEQGVTFTVVLVKTGVISSSNREQVRTSAPSNFPRPIILAEQSHGKMKYHGRTDIVRFLSNVPYQALPWKDYTL</sequence>
<protein>
    <submittedName>
        <fullName evidence="1">Uncharacterized protein</fullName>
    </submittedName>
</protein>
<accession>A0A2D0C6Y7</accession>